<organism evidence="2 3">
    <name type="scientific">Pleodorina starrii</name>
    <dbReference type="NCBI Taxonomy" id="330485"/>
    <lineage>
        <taxon>Eukaryota</taxon>
        <taxon>Viridiplantae</taxon>
        <taxon>Chlorophyta</taxon>
        <taxon>core chlorophytes</taxon>
        <taxon>Chlorophyceae</taxon>
        <taxon>CS clade</taxon>
        <taxon>Chlamydomonadales</taxon>
        <taxon>Volvocaceae</taxon>
        <taxon>Pleodorina</taxon>
    </lineage>
</organism>
<evidence type="ECO:0000313" key="2">
    <source>
        <dbReference type="EMBL" id="GLC51837.1"/>
    </source>
</evidence>
<feature type="region of interest" description="Disordered" evidence="1">
    <location>
        <begin position="1"/>
        <end position="20"/>
    </location>
</feature>
<feature type="compositionally biased region" description="Pro residues" evidence="1">
    <location>
        <begin position="504"/>
        <end position="515"/>
    </location>
</feature>
<feature type="compositionally biased region" description="Low complexity" evidence="1">
    <location>
        <begin position="145"/>
        <end position="155"/>
    </location>
</feature>
<gene>
    <name evidence="2" type="primary">PLEST003545</name>
    <name evidence="2" type="ORF">PLESTB_000554000</name>
</gene>
<feature type="region of interest" description="Disordered" evidence="1">
    <location>
        <begin position="240"/>
        <end position="295"/>
    </location>
</feature>
<reference evidence="2 3" key="1">
    <citation type="journal article" date="2023" name="Commun. Biol.">
        <title>Reorganization of the ancestral sex-determining regions during the evolution of trioecy in Pleodorina starrii.</title>
        <authorList>
            <person name="Takahashi K."/>
            <person name="Suzuki S."/>
            <person name="Kawai-Toyooka H."/>
            <person name="Yamamoto K."/>
            <person name="Hamaji T."/>
            <person name="Ootsuki R."/>
            <person name="Yamaguchi H."/>
            <person name="Kawachi M."/>
            <person name="Higashiyama T."/>
            <person name="Nozaki H."/>
        </authorList>
    </citation>
    <scope>NUCLEOTIDE SEQUENCE [LARGE SCALE GENOMIC DNA]</scope>
    <source>
        <strain evidence="2 3">NIES-4479</strain>
    </source>
</reference>
<feature type="region of interest" description="Disordered" evidence="1">
    <location>
        <begin position="330"/>
        <end position="361"/>
    </location>
</feature>
<comment type="caution">
    <text evidence="2">The sequence shown here is derived from an EMBL/GenBank/DDBJ whole genome shotgun (WGS) entry which is preliminary data.</text>
</comment>
<dbReference type="SUPFAM" id="SSF52047">
    <property type="entry name" value="RNI-like"/>
    <property type="match status" value="1"/>
</dbReference>
<evidence type="ECO:0000256" key="1">
    <source>
        <dbReference type="SAM" id="MobiDB-lite"/>
    </source>
</evidence>
<sequence length="965" mass="97153">MLANLEGRVAGSGGSDAPSTPSLFDVTTQLWPYLDCYDQLAIRQSCREGLGAHDCLVATLSVHDLWGRVLPGAPQEIAEALRRAVKRRCSPREVVLRLRGCSATAREARGLAVLGAFGPTGGVLPGQRIGCGGNGGGGSTGGGSRAASGDSTSGSNRRIATCGSDVSGHSGISHGSCSAGSGGGNDGSNAASTSAGGIASLRMEGVPLTPRVLCALAAFGRGLTRIKLYSYDLNDDGGAVGVHSGHPESAPPPQLSTHSPGQSRQRQVPPPQRCNGAAAAGAAESWSSAPTHGSPDARGAAALLRLLVPQLQELTLQDCSISASARTGASAVPDLSGGGSGGGSDPGSAGDGDGGGGAAAGDRADVVGSSDCTYCSICGGCRFPSAAAPVLDALRSCTALRHLGLRHTDTAGCPLLQLLLRPDVCRCGGGGGGGSGNGRAGRDGGSSAGAVACSAVSMVGQEAATIRTKPRAASERSAGGDVLLNGCGGGGGAVSKAGLGVGPTPAPAPPRPAPSPAGLASLTQLTSLKIQTPLPAPGGVGALTAALVQLTGLTRLELGERTAVPSVAALLLPAPSPSPLQPQSPTASPPLPPPLVLALRNLRDLSLVSAHLTSAAELAALAALRELTRVSLGALCLPSVEMEPGAGLAAAAAAAAEAAATDAGERAWMSLPPLLRELSVAAPLPPATLLALRRPSILRTLRLTGFTLGMCDADGEDIAAGDDGRAPLAMAAASQRQLTEAIRLLHGRFEYRDLGIELHIGFHGPAAGRRRYLAAPATAAADADRPGGHWAWASCLVPLALQGLELAGLELREADVEALAGQLWTLEDLRLDCRYPLHAMAHLSALRRLRRLLLNASFWQSQPQGGDGLPPPPLAQQQQQGQGPGEEQGPQPQPQHGQGAERSDAHVAAAALTSLCGAAPECLYDVALASYGRATSRFCAMQALVRVESELPRVGCGALRVWVCP</sequence>
<feature type="compositionally biased region" description="Low complexity" evidence="1">
    <location>
        <begin position="875"/>
        <end position="898"/>
    </location>
</feature>
<name>A0A9W6F0H4_9CHLO</name>
<proteinExistence type="predicted"/>
<feature type="region of interest" description="Disordered" evidence="1">
    <location>
        <begin position="498"/>
        <end position="519"/>
    </location>
</feature>
<dbReference type="AlphaFoldDB" id="A0A9W6F0H4"/>
<protein>
    <submittedName>
        <fullName evidence="2">Uncharacterized protein</fullName>
    </submittedName>
</protein>
<dbReference type="PANTHER" id="PTHR48148:SF3">
    <property type="entry name" value="KERATINOCYTE PROLINE-RICH PROTEIN"/>
    <property type="match status" value="1"/>
</dbReference>
<accession>A0A9W6F0H4</accession>
<dbReference type="PANTHER" id="PTHR48148">
    <property type="entry name" value="KERATINOCYTE PROLINE-RICH PROTEIN"/>
    <property type="match status" value="1"/>
</dbReference>
<feature type="compositionally biased region" description="Gly residues" evidence="1">
    <location>
        <begin position="134"/>
        <end position="144"/>
    </location>
</feature>
<dbReference type="Proteomes" id="UP001165080">
    <property type="component" value="Unassembled WGS sequence"/>
</dbReference>
<feature type="compositionally biased region" description="Low complexity" evidence="1">
    <location>
        <begin position="163"/>
        <end position="179"/>
    </location>
</feature>
<feature type="region of interest" description="Disordered" evidence="1">
    <location>
        <begin position="134"/>
        <end position="193"/>
    </location>
</feature>
<feature type="compositionally biased region" description="Gly residues" evidence="1">
    <location>
        <begin position="336"/>
        <end position="359"/>
    </location>
</feature>
<keyword evidence="3" id="KW-1185">Reference proteome</keyword>
<feature type="region of interest" description="Disordered" evidence="1">
    <location>
        <begin position="862"/>
        <end position="904"/>
    </location>
</feature>
<dbReference type="EMBL" id="BRXU01000005">
    <property type="protein sequence ID" value="GLC51837.1"/>
    <property type="molecule type" value="Genomic_DNA"/>
</dbReference>
<evidence type="ECO:0000313" key="3">
    <source>
        <dbReference type="Proteomes" id="UP001165080"/>
    </source>
</evidence>